<evidence type="ECO:0000256" key="3">
    <source>
        <dbReference type="ARBA" id="ARBA00022695"/>
    </source>
</evidence>
<dbReference type="Gene3D" id="1.20.1260.110">
    <property type="entry name" value="DNA integrity scanning linker region"/>
    <property type="match status" value="1"/>
</dbReference>
<evidence type="ECO:0000256" key="4">
    <source>
        <dbReference type="ARBA" id="ARBA00022741"/>
    </source>
</evidence>
<dbReference type="NCBIfam" id="NF010009">
    <property type="entry name" value="PRK13482.1"/>
    <property type="match status" value="1"/>
</dbReference>
<dbReference type="GO" id="GO:0004016">
    <property type="term" value="F:adenylate cyclase activity"/>
    <property type="evidence" value="ECO:0007669"/>
    <property type="project" value="TreeGrafter"/>
</dbReference>
<evidence type="ECO:0000313" key="13">
    <source>
        <dbReference type="EMBL" id="CAB4941612.1"/>
    </source>
</evidence>
<keyword evidence="7" id="KW-0460">Magnesium</keyword>
<evidence type="ECO:0000256" key="6">
    <source>
        <dbReference type="ARBA" id="ARBA00022840"/>
    </source>
</evidence>
<dbReference type="InterPro" id="IPR023763">
    <property type="entry name" value="DNA_integrity_scanning_protein"/>
</dbReference>
<dbReference type="InterPro" id="IPR018906">
    <property type="entry name" value="DNA_integrity_scan_DisA_link"/>
</dbReference>
<dbReference type="InterPro" id="IPR050338">
    <property type="entry name" value="DisA"/>
</dbReference>
<evidence type="ECO:0000256" key="9">
    <source>
        <dbReference type="ARBA" id="ARBA00023204"/>
    </source>
</evidence>
<dbReference type="Pfam" id="PF02457">
    <property type="entry name" value="DAC"/>
    <property type="match status" value="1"/>
</dbReference>
<dbReference type="HAMAP" id="MF_01438">
    <property type="entry name" value="DisA"/>
    <property type="match status" value="1"/>
</dbReference>
<dbReference type="Gene3D" id="3.40.1700.10">
    <property type="entry name" value="DNA integrity scanning protein, DisA, N-terminal domain"/>
    <property type="match status" value="1"/>
</dbReference>
<feature type="coiled-coil region" evidence="10">
    <location>
        <begin position="144"/>
        <end position="178"/>
    </location>
</feature>
<dbReference type="PANTHER" id="PTHR34185:SF3">
    <property type="entry name" value="DNA INTEGRITY SCANNING PROTEIN DISA"/>
    <property type="match status" value="1"/>
</dbReference>
<keyword evidence="10" id="KW-0175">Coiled coil</keyword>
<keyword evidence="5" id="KW-0227">DNA damage</keyword>
<evidence type="ECO:0000256" key="1">
    <source>
        <dbReference type="ARBA" id="ARBA00000877"/>
    </source>
</evidence>
<evidence type="ECO:0000256" key="8">
    <source>
        <dbReference type="ARBA" id="ARBA00023125"/>
    </source>
</evidence>
<keyword evidence="6" id="KW-0067">ATP-binding</keyword>
<dbReference type="SUPFAM" id="SSF143597">
    <property type="entry name" value="YojJ-like"/>
    <property type="match status" value="1"/>
</dbReference>
<dbReference type="InterPro" id="IPR003390">
    <property type="entry name" value="DNA_integrity_scan_DisA_N"/>
</dbReference>
<dbReference type="InterPro" id="IPR038331">
    <property type="entry name" value="DisA_sf"/>
</dbReference>
<dbReference type="InterPro" id="IPR010994">
    <property type="entry name" value="RuvA_2-like"/>
</dbReference>
<proteinExistence type="inferred from homology"/>
<keyword evidence="2" id="KW-0808">Transferase</keyword>
<dbReference type="GO" id="GO:0005524">
    <property type="term" value="F:ATP binding"/>
    <property type="evidence" value="ECO:0007669"/>
    <property type="project" value="UniProtKB-KW"/>
</dbReference>
<keyword evidence="8" id="KW-0238">DNA-binding</keyword>
<reference evidence="12" key="1">
    <citation type="submission" date="2020-05" db="EMBL/GenBank/DDBJ databases">
        <authorList>
            <person name="Chiriac C."/>
            <person name="Salcher M."/>
            <person name="Ghai R."/>
            <person name="Kavagutti S V."/>
        </authorList>
    </citation>
    <scope>NUCLEOTIDE SEQUENCE</scope>
</reference>
<dbReference type="PANTHER" id="PTHR34185">
    <property type="entry name" value="DIADENYLATE CYCLASE"/>
    <property type="match status" value="1"/>
</dbReference>
<evidence type="ECO:0000259" key="11">
    <source>
        <dbReference type="PROSITE" id="PS51794"/>
    </source>
</evidence>
<evidence type="ECO:0000256" key="10">
    <source>
        <dbReference type="SAM" id="Coils"/>
    </source>
</evidence>
<feature type="domain" description="DAC" evidence="11">
    <location>
        <begin position="6"/>
        <end position="144"/>
    </location>
</feature>
<keyword evidence="4" id="KW-0547">Nucleotide-binding</keyword>
<dbReference type="AlphaFoldDB" id="A0A6J5YC13"/>
<protein>
    <submittedName>
        <fullName evidence="12">Unannotated protein</fullName>
    </submittedName>
</protein>
<accession>A0A6J5YC13</accession>
<dbReference type="InterPro" id="IPR036888">
    <property type="entry name" value="DNA_integrity_DisA_N_sf"/>
</dbReference>
<name>A0A6J5YC13_9ZZZZ</name>
<sequence>MPRRRSEAMLHALAVIAPGQPLREGVDRILQSGMGALIVVGDGPKVLNICSGGFLLDAAFSPQRLSELAKMDGAIVLAADASRIARANVHLVPDPSIATSETGTRHRTAERVARAMQLPVISVSEDMAIIAVYTGAEKHQLIPVPRLLDRANQALQTLERYKQRLVEVSSNLDALEVEDLVTVRDVATLLQRNEMVLRIADEIDIDIVELGSEGRLVRLQLDEVLAGVEDERRLVLRDYVNEDTDWHLDDAMARISELDTEALLDLDVVIATLHLPEGASTPDSPLSPRGHRMLARIPRLREPIIERVVDTFGTLARILRASEKELNAIEGIGAQRAKAIKDGLRRLAESSILDHYA</sequence>
<dbReference type="EMBL" id="CAEMXZ010000067">
    <property type="protein sequence ID" value="CAB4323744.1"/>
    <property type="molecule type" value="Genomic_DNA"/>
</dbReference>
<dbReference type="SUPFAM" id="SSF47781">
    <property type="entry name" value="RuvA domain 2-like"/>
    <property type="match status" value="1"/>
</dbReference>
<gene>
    <name evidence="12" type="ORF">UFOPK1392_01502</name>
    <name evidence="13" type="ORF">UFOPK3733_01330</name>
</gene>
<keyword evidence="3" id="KW-0548">Nucleotidyltransferase</keyword>
<comment type="catalytic activity">
    <reaction evidence="1">
        <text>2 ATP = 3',3'-c-di-AMP + 2 diphosphate</text>
        <dbReference type="Rhea" id="RHEA:35655"/>
        <dbReference type="ChEBI" id="CHEBI:30616"/>
        <dbReference type="ChEBI" id="CHEBI:33019"/>
        <dbReference type="ChEBI" id="CHEBI:71500"/>
        <dbReference type="EC" id="2.7.7.85"/>
    </reaction>
</comment>
<dbReference type="Pfam" id="PF14520">
    <property type="entry name" value="HHH_5"/>
    <property type="match status" value="1"/>
</dbReference>
<dbReference type="GO" id="GO:0106408">
    <property type="term" value="F:diadenylate cyclase activity"/>
    <property type="evidence" value="ECO:0007669"/>
    <property type="project" value="UniProtKB-EC"/>
</dbReference>
<dbReference type="PROSITE" id="PS51794">
    <property type="entry name" value="DAC"/>
    <property type="match status" value="1"/>
</dbReference>
<dbReference type="GO" id="GO:0006281">
    <property type="term" value="P:DNA repair"/>
    <property type="evidence" value="ECO:0007669"/>
    <property type="project" value="UniProtKB-KW"/>
</dbReference>
<evidence type="ECO:0000256" key="7">
    <source>
        <dbReference type="ARBA" id="ARBA00022842"/>
    </source>
</evidence>
<evidence type="ECO:0000313" key="12">
    <source>
        <dbReference type="EMBL" id="CAB4323744.1"/>
    </source>
</evidence>
<dbReference type="Pfam" id="PF10635">
    <property type="entry name" value="DisA-linker"/>
    <property type="match status" value="1"/>
</dbReference>
<evidence type="ECO:0000256" key="2">
    <source>
        <dbReference type="ARBA" id="ARBA00022679"/>
    </source>
</evidence>
<organism evidence="12">
    <name type="scientific">freshwater metagenome</name>
    <dbReference type="NCBI Taxonomy" id="449393"/>
    <lineage>
        <taxon>unclassified sequences</taxon>
        <taxon>metagenomes</taxon>
        <taxon>ecological metagenomes</taxon>
    </lineage>
</organism>
<dbReference type="EMBL" id="CAFBNC010000068">
    <property type="protein sequence ID" value="CAB4941612.1"/>
    <property type="molecule type" value="Genomic_DNA"/>
</dbReference>
<keyword evidence="9" id="KW-0234">DNA repair</keyword>
<dbReference type="GO" id="GO:0003677">
    <property type="term" value="F:DNA binding"/>
    <property type="evidence" value="ECO:0007669"/>
    <property type="project" value="UniProtKB-KW"/>
</dbReference>
<dbReference type="Gene3D" id="1.10.150.20">
    <property type="entry name" value="5' to 3' exonuclease, C-terminal subdomain"/>
    <property type="match status" value="1"/>
</dbReference>
<evidence type="ECO:0000256" key="5">
    <source>
        <dbReference type="ARBA" id="ARBA00022763"/>
    </source>
</evidence>